<organism evidence="2 3">
    <name type="scientific">Anaerofilum hominis</name>
    <dbReference type="NCBI Taxonomy" id="2763016"/>
    <lineage>
        <taxon>Bacteria</taxon>
        <taxon>Bacillati</taxon>
        <taxon>Bacillota</taxon>
        <taxon>Clostridia</taxon>
        <taxon>Eubacteriales</taxon>
        <taxon>Oscillospiraceae</taxon>
        <taxon>Anaerofilum</taxon>
    </lineage>
</organism>
<evidence type="ECO:0000256" key="1">
    <source>
        <dbReference type="SAM" id="Phobius"/>
    </source>
</evidence>
<keyword evidence="1" id="KW-0472">Membrane</keyword>
<gene>
    <name evidence="2" type="ORF">H8S23_04160</name>
</gene>
<dbReference type="AlphaFoldDB" id="A0A923I9E5"/>
<keyword evidence="1" id="KW-0812">Transmembrane</keyword>
<comment type="caution">
    <text evidence="2">The sequence shown here is derived from an EMBL/GenBank/DDBJ whole genome shotgun (WGS) entry which is preliminary data.</text>
</comment>
<proteinExistence type="predicted"/>
<sequence length="183" mass="19785">MLTIMLVIFAAVMPGTAALIFFKRPRREEDELVRVRESRAVAVMGGLLWAFALGMYLYCLLAPGRLYTTESGAVNVAVFLGMGLAFGAAALLTYFVKCIIATGRGVLAVGMLGGRELLAWHNIIKLQEANGRLLLLDAKGRQCSVGGNQEQLRQFVLLAKERLRPGVGAAALKSMEAKLSKSK</sequence>
<reference evidence="2" key="1">
    <citation type="submission" date="2020-08" db="EMBL/GenBank/DDBJ databases">
        <title>Genome public.</title>
        <authorList>
            <person name="Liu C."/>
            <person name="Sun Q."/>
        </authorList>
    </citation>
    <scope>NUCLEOTIDE SEQUENCE</scope>
    <source>
        <strain evidence="2">BX8</strain>
    </source>
</reference>
<dbReference type="Proteomes" id="UP000659630">
    <property type="component" value="Unassembled WGS sequence"/>
</dbReference>
<evidence type="ECO:0000313" key="3">
    <source>
        <dbReference type="Proteomes" id="UP000659630"/>
    </source>
</evidence>
<feature type="transmembrane region" description="Helical" evidence="1">
    <location>
        <begin position="73"/>
        <end position="96"/>
    </location>
</feature>
<keyword evidence="1" id="KW-1133">Transmembrane helix</keyword>
<evidence type="ECO:0000313" key="2">
    <source>
        <dbReference type="EMBL" id="MBC5580693.1"/>
    </source>
</evidence>
<keyword evidence="3" id="KW-1185">Reference proteome</keyword>
<dbReference type="RefSeq" id="WP_186887029.1">
    <property type="nucleotide sequence ID" value="NZ_JACONZ010000001.1"/>
</dbReference>
<name>A0A923I9E5_9FIRM</name>
<dbReference type="EMBL" id="JACONZ010000001">
    <property type="protein sequence ID" value="MBC5580693.1"/>
    <property type="molecule type" value="Genomic_DNA"/>
</dbReference>
<accession>A0A923I9E5</accession>
<feature type="transmembrane region" description="Helical" evidence="1">
    <location>
        <begin position="42"/>
        <end position="61"/>
    </location>
</feature>
<protein>
    <submittedName>
        <fullName evidence="2">Uncharacterized protein</fullName>
    </submittedName>
</protein>